<name>A2FBE1_TRIV3</name>
<dbReference type="SMR" id="A2FBE1"/>
<sequence length="148" mass="15889">MQNDFESSNILTFQAAQKIGSAAMEYANLKGYKVCITIVDRSCQILCVARHHQAGVHTVNASFKKAYTACSQKRTTEEIFNGIKQGTIPQELKDLDPNILVLPGGIPIIYKDEVIGGIGVGGAHLSLDSDVAKAGLIAVIDQNSNKSE</sequence>
<dbReference type="InterPro" id="IPR005624">
    <property type="entry name" value="PduO/GlcC-like"/>
</dbReference>
<accession>A2FBE1</accession>
<dbReference type="VEuPathDB" id="TrichDB:TVAGG3_0837430"/>
<evidence type="ECO:0000313" key="1">
    <source>
        <dbReference type="EMBL" id="EAX97775.1"/>
    </source>
</evidence>
<dbReference type="InParanoid" id="A2FBE1"/>
<dbReference type="OrthoDB" id="2276076at2759"/>
<dbReference type="InterPro" id="IPR038084">
    <property type="entry name" value="PduO/GlcC-like_sf"/>
</dbReference>
<gene>
    <name evidence="1" type="ORF">TVAG_235870</name>
</gene>
<evidence type="ECO:0000313" key="2">
    <source>
        <dbReference type="Proteomes" id="UP000001542"/>
    </source>
</evidence>
<dbReference type="STRING" id="5722.A2FBE1"/>
<keyword evidence="2" id="KW-1185">Reference proteome</keyword>
<dbReference type="PANTHER" id="PTHR34309:SF1">
    <property type="entry name" value="PROTEIN GLCG"/>
    <property type="match status" value="1"/>
</dbReference>
<reference evidence="1" key="2">
    <citation type="journal article" date="2007" name="Science">
        <title>Draft genome sequence of the sexually transmitted pathogen Trichomonas vaginalis.</title>
        <authorList>
            <person name="Carlton J.M."/>
            <person name="Hirt R.P."/>
            <person name="Silva J.C."/>
            <person name="Delcher A.L."/>
            <person name="Schatz M."/>
            <person name="Zhao Q."/>
            <person name="Wortman J.R."/>
            <person name="Bidwell S.L."/>
            <person name="Alsmark U.C.M."/>
            <person name="Besteiro S."/>
            <person name="Sicheritz-Ponten T."/>
            <person name="Noel C.J."/>
            <person name="Dacks J.B."/>
            <person name="Foster P.G."/>
            <person name="Simillion C."/>
            <person name="Van de Peer Y."/>
            <person name="Miranda-Saavedra D."/>
            <person name="Barton G.J."/>
            <person name="Westrop G.D."/>
            <person name="Mueller S."/>
            <person name="Dessi D."/>
            <person name="Fiori P.L."/>
            <person name="Ren Q."/>
            <person name="Paulsen I."/>
            <person name="Zhang H."/>
            <person name="Bastida-Corcuera F.D."/>
            <person name="Simoes-Barbosa A."/>
            <person name="Brown M.T."/>
            <person name="Hayes R.D."/>
            <person name="Mukherjee M."/>
            <person name="Okumura C.Y."/>
            <person name="Schneider R."/>
            <person name="Smith A.J."/>
            <person name="Vanacova S."/>
            <person name="Villalvazo M."/>
            <person name="Haas B.J."/>
            <person name="Pertea M."/>
            <person name="Feldblyum T.V."/>
            <person name="Utterback T.R."/>
            <person name="Shu C.L."/>
            <person name="Osoegawa K."/>
            <person name="de Jong P.J."/>
            <person name="Hrdy I."/>
            <person name="Horvathova L."/>
            <person name="Zubacova Z."/>
            <person name="Dolezal P."/>
            <person name="Malik S.B."/>
            <person name="Logsdon J.M. Jr."/>
            <person name="Henze K."/>
            <person name="Gupta A."/>
            <person name="Wang C.C."/>
            <person name="Dunne R.L."/>
            <person name="Upcroft J.A."/>
            <person name="Upcroft P."/>
            <person name="White O."/>
            <person name="Salzberg S.L."/>
            <person name="Tang P."/>
            <person name="Chiu C.-H."/>
            <person name="Lee Y.-S."/>
            <person name="Embley T.M."/>
            <person name="Coombs G.H."/>
            <person name="Mottram J.C."/>
            <person name="Tachezy J."/>
            <person name="Fraser-Liggett C.M."/>
            <person name="Johnson P.J."/>
        </authorList>
    </citation>
    <scope>NUCLEOTIDE SEQUENCE [LARGE SCALE GENOMIC DNA]</scope>
    <source>
        <strain evidence="1">G3</strain>
    </source>
</reference>
<dbReference type="AlphaFoldDB" id="A2FBE1"/>
<evidence type="ECO:0008006" key="3">
    <source>
        <dbReference type="Google" id="ProtNLM"/>
    </source>
</evidence>
<dbReference type="Gene3D" id="3.30.450.150">
    <property type="entry name" value="Haem-degrading domain"/>
    <property type="match status" value="1"/>
</dbReference>
<dbReference type="EMBL" id="DS113701">
    <property type="protein sequence ID" value="EAX97775.1"/>
    <property type="molecule type" value="Genomic_DNA"/>
</dbReference>
<dbReference type="eggNOG" id="ENOG502T03D">
    <property type="taxonomic scope" value="Eukaryota"/>
</dbReference>
<dbReference type="Proteomes" id="UP000001542">
    <property type="component" value="Unassembled WGS sequence"/>
</dbReference>
<dbReference type="InterPro" id="IPR052517">
    <property type="entry name" value="GlcG_carb_metab_protein"/>
</dbReference>
<dbReference type="Pfam" id="PF03928">
    <property type="entry name" value="HbpS-like"/>
    <property type="match status" value="1"/>
</dbReference>
<organism evidence="1 2">
    <name type="scientific">Trichomonas vaginalis (strain ATCC PRA-98 / G3)</name>
    <dbReference type="NCBI Taxonomy" id="412133"/>
    <lineage>
        <taxon>Eukaryota</taxon>
        <taxon>Metamonada</taxon>
        <taxon>Parabasalia</taxon>
        <taxon>Trichomonadida</taxon>
        <taxon>Trichomonadidae</taxon>
        <taxon>Trichomonas</taxon>
    </lineage>
</organism>
<dbReference type="KEGG" id="tva:4755567"/>
<reference evidence="1" key="1">
    <citation type="submission" date="2006-10" db="EMBL/GenBank/DDBJ databases">
        <authorList>
            <person name="Amadeo P."/>
            <person name="Zhao Q."/>
            <person name="Wortman J."/>
            <person name="Fraser-Liggett C."/>
            <person name="Carlton J."/>
        </authorList>
    </citation>
    <scope>NUCLEOTIDE SEQUENCE</scope>
    <source>
        <strain evidence="1">G3</strain>
    </source>
</reference>
<dbReference type="VEuPathDB" id="TrichDB:TVAG_235870"/>
<protein>
    <recommendedName>
        <fullName evidence="3">Heme-binding protein</fullName>
    </recommendedName>
</protein>
<dbReference type="SUPFAM" id="SSF143744">
    <property type="entry name" value="GlcG-like"/>
    <property type="match status" value="1"/>
</dbReference>
<dbReference type="PANTHER" id="PTHR34309">
    <property type="entry name" value="SLR1406 PROTEIN"/>
    <property type="match status" value="1"/>
</dbReference>
<proteinExistence type="predicted"/>
<dbReference type="RefSeq" id="XP_001310705.1">
    <property type="nucleotide sequence ID" value="XM_001310704.1"/>
</dbReference>